<dbReference type="EMBL" id="JARIHO010000049">
    <property type="protein sequence ID" value="KAJ7321946.1"/>
    <property type="molecule type" value="Genomic_DNA"/>
</dbReference>
<feature type="compositionally biased region" description="Basic residues" evidence="1">
    <location>
        <begin position="243"/>
        <end position="252"/>
    </location>
</feature>
<protein>
    <submittedName>
        <fullName evidence="2">Uncharacterized protein</fullName>
    </submittedName>
</protein>
<evidence type="ECO:0000313" key="3">
    <source>
        <dbReference type="Proteomes" id="UP001218218"/>
    </source>
</evidence>
<dbReference type="AlphaFoldDB" id="A0AAD6ZH49"/>
<gene>
    <name evidence="2" type="ORF">DFH08DRAFT_818330</name>
</gene>
<evidence type="ECO:0000256" key="1">
    <source>
        <dbReference type="SAM" id="MobiDB-lite"/>
    </source>
</evidence>
<keyword evidence="3" id="KW-1185">Reference proteome</keyword>
<proteinExistence type="predicted"/>
<comment type="caution">
    <text evidence="2">The sequence shown here is derived from an EMBL/GenBank/DDBJ whole genome shotgun (WGS) entry which is preliminary data.</text>
</comment>
<name>A0AAD6ZH49_9AGAR</name>
<accession>A0AAD6ZH49</accession>
<feature type="compositionally biased region" description="Basic and acidic residues" evidence="1">
    <location>
        <begin position="217"/>
        <end position="228"/>
    </location>
</feature>
<dbReference type="Proteomes" id="UP001218218">
    <property type="component" value="Unassembled WGS sequence"/>
</dbReference>
<organism evidence="2 3">
    <name type="scientific">Mycena albidolilacea</name>
    <dbReference type="NCBI Taxonomy" id="1033008"/>
    <lineage>
        <taxon>Eukaryota</taxon>
        <taxon>Fungi</taxon>
        <taxon>Dikarya</taxon>
        <taxon>Basidiomycota</taxon>
        <taxon>Agaricomycotina</taxon>
        <taxon>Agaricomycetes</taxon>
        <taxon>Agaricomycetidae</taxon>
        <taxon>Agaricales</taxon>
        <taxon>Marasmiineae</taxon>
        <taxon>Mycenaceae</taxon>
        <taxon>Mycena</taxon>
    </lineage>
</organism>
<evidence type="ECO:0000313" key="2">
    <source>
        <dbReference type="EMBL" id="KAJ7321946.1"/>
    </source>
</evidence>
<feature type="region of interest" description="Disordered" evidence="1">
    <location>
        <begin position="210"/>
        <end position="252"/>
    </location>
</feature>
<sequence>MRGAYDDRVEKVKSDTVCPRLPDREISNCNIRRVAGLLSATARRDVKYMSTRCKLRCRPRRGTERKTAKPCHPRASPQAFTTRLAVIWRAGKKRLRFVCGGSGGMVLVFSERHGGAIDSQPSALASLHVQDTLSGRTSKIVLAATLLGGPRYIGGKKRVGDVTVDDETCEKSSGAWHPDIELEFAGGLRRVARWGLKKSELKSAADAFGGRFTSSDIPRRPADARGNDTNHFCAHPDPGRDRLKLKRRGKSR</sequence>
<reference evidence="2" key="1">
    <citation type="submission" date="2023-03" db="EMBL/GenBank/DDBJ databases">
        <title>Massive genome expansion in bonnet fungi (Mycena s.s.) driven by repeated elements and novel gene families across ecological guilds.</title>
        <authorList>
            <consortium name="Lawrence Berkeley National Laboratory"/>
            <person name="Harder C.B."/>
            <person name="Miyauchi S."/>
            <person name="Viragh M."/>
            <person name="Kuo A."/>
            <person name="Thoen E."/>
            <person name="Andreopoulos B."/>
            <person name="Lu D."/>
            <person name="Skrede I."/>
            <person name="Drula E."/>
            <person name="Henrissat B."/>
            <person name="Morin E."/>
            <person name="Kohler A."/>
            <person name="Barry K."/>
            <person name="LaButti K."/>
            <person name="Morin E."/>
            <person name="Salamov A."/>
            <person name="Lipzen A."/>
            <person name="Mereny Z."/>
            <person name="Hegedus B."/>
            <person name="Baldrian P."/>
            <person name="Stursova M."/>
            <person name="Weitz H."/>
            <person name="Taylor A."/>
            <person name="Grigoriev I.V."/>
            <person name="Nagy L.G."/>
            <person name="Martin F."/>
            <person name="Kauserud H."/>
        </authorList>
    </citation>
    <scope>NUCLEOTIDE SEQUENCE</scope>
    <source>
        <strain evidence="2">CBHHK002</strain>
    </source>
</reference>